<evidence type="ECO:0008006" key="4">
    <source>
        <dbReference type="Google" id="ProtNLM"/>
    </source>
</evidence>
<dbReference type="EMBL" id="JBBWWQ010000015">
    <property type="protein sequence ID" value="KAK8928404.1"/>
    <property type="molecule type" value="Genomic_DNA"/>
</dbReference>
<keyword evidence="1" id="KW-0732">Signal</keyword>
<comment type="caution">
    <text evidence="2">The sequence shown here is derived from an EMBL/GenBank/DDBJ whole genome shotgun (WGS) entry which is preliminary data.</text>
</comment>
<dbReference type="AlphaFoldDB" id="A0AAP0B510"/>
<accession>A0AAP0B510</accession>
<evidence type="ECO:0000313" key="2">
    <source>
        <dbReference type="EMBL" id="KAK8928404.1"/>
    </source>
</evidence>
<gene>
    <name evidence="2" type="ORF">KSP39_PZI017437</name>
</gene>
<dbReference type="Proteomes" id="UP001418222">
    <property type="component" value="Unassembled WGS sequence"/>
</dbReference>
<proteinExistence type="predicted"/>
<feature type="chain" id="PRO_5043037905" description="Secreted protein" evidence="1">
    <location>
        <begin position="17"/>
        <end position="133"/>
    </location>
</feature>
<evidence type="ECO:0000313" key="3">
    <source>
        <dbReference type="Proteomes" id="UP001418222"/>
    </source>
</evidence>
<feature type="signal peptide" evidence="1">
    <location>
        <begin position="1"/>
        <end position="16"/>
    </location>
</feature>
<organism evidence="2 3">
    <name type="scientific">Platanthera zijinensis</name>
    <dbReference type="NCBI Taxonomy" id="2320716"/>
    <lineage>
        <taxon>Eukaryota</taxon>
        <taxon>Viridiplantae</taxon>
        <taxon>Streptophyta</taxon>
        <taxon>Embryophyta</taxon>
        <taxon>Tracheophyta</taxon>
        <taxon>Spermatophyta</taxon>
        <taxon>Magnoliopsida</taxon>
        <taxon>Liliopsida</taxon>
        <taxon>Asparagales</taxon>
        <taxon>Orchidaceae</taxon>
        <taxon>Orchidoideae</taxon>
        <taxon>Orchideae</taxon>
        <taxon>Orchidinae</taxon>
        <taxon>Platanthera</taxon>
    </lineage>
</organism>
<sequence length="133" mass="14778">MWTGLFFLTIARALESSSETTTGLYNLLRARGSLIGIPAKSSLRRSVRSNGFSPRTCWWLKVSLLRGTARMCWSSAAPRCTGRLGAMPISWQRISLFWRSSTSLCSGTFLGRPTDLLIFVPNLVVPMILFGTM</sequence>
<evidence type="ECO:0000256" key="1">
    <source>
        <dbReference type="SAM" id="SignalP"/>
    </source>
</evidence>
<reference evidence="2 3" key="1">
    <citation type="journal article" date="2022" name="Nat. Plants">
        <title>Genomes of leafy and leafless Platanthera orchids illuminate the evolution of mycoheterotrophy.</title>
        <authorList>
            <person name="Li M.H."/>
            <person name="Liu K.W."/>
            <person name="Li Z."/>
            <person name="Lu H.C."/>
            <person name="Ye Q.L."/>
            <person name="Zhang D."/>
            <person name="Wang J.Y."/>
            <person name="Li Y.F."/>
            <person name="Zhong Z.M."/>
            <person name="Liu X."/>
            <person name="Yu X."/>
            <person name="Liu D.K."/>
            <person name="Tu X.D."/>
            <person name="Liu B."/>
            <person name="Hao Y."/>
            <person name="Liao X.Y."/>
            <person name="Jiang Y.T."/>
            <person name="Sun W.H."/>
            <person name="Chen J."/>
            <person name="Chen Y.Q."/>
            <person name="Ai Y."/>
            <person name="Zhai J.W."/>
            <person name="Wu S.S."/>
            <person name="Zhou Z."/>
            <person name="Hsiao Y.Y."/>
            <person name="Wu W.L."/>
            <person name="Chen Y.Y."/>
            <person name="Lin Y.F."/>
            <person name="Hsu J.L."/>
            <person name="Li C.Y."/>
            <person name="Wang Z.W."/>
            <person name="Zhao X."/>
            <person name="Zhong W.Y."/>
            <person name="Ma X.K."/>
            <person name="Ma L."/>
            <person name="Huang J."/>
            <person name="Chen G.Z."/>
            <person name="Huang M.Z."/>
            <person name="Huang L."/>
            <person name="Peng D.H."/>
            <person name="Luo Y.B."/>
            <person name="Zou S.Q."/>
            <person name="Chen S.P."/>
            <person name="Lan S."/>
            <person name="Tsai W.C."/>
            <person name="Van de Peer Y."/>
            <person name="Liu Z.J."/>
        </authorList>
    </citation>
    <scope>NUCLEOTIDE SEQUENCE [LARGE SCALE GENOMIC DNA]</scope>
    <source>
        <strain evidence="2">Lor287</strain>
    </source>
</reference>
<protein>
    <recommendedName>
        <fullName evidence="4">Secreted protein</fullName>
    </recommendedName>
</protein>
<name>A0AAP0B510_9ASPA</name>
<keyword evidence="3" id="KW-1185">Reference proteome</keyword>